<feature type="non-terminal residue" evidence="2">
    <location>
        <position position="1"/>
    </location>
</feature>
<dbReference type="SUPFAM" id="SSF48695">
    <property type="entry name" value="Multiheme cytochromes"/>
    <property type="match status" value="1"/>
</dbReference>
<evidence type="ECO:0000313" key="2">
    <source>
        <dbReference type="EMBL" id="GAG29227.1"/>
    </source>
</evidence>
<evidence type="ECO:0000259" key="1">
    <source>
        <dbReference type="Pfam" id="PF09699"/>
    </source>
</evidence>
<reference evidence="2" key="1">
    <citation type="journal article" date="2014" name="Front. Microbiol.">
        <title>High frequency of phylogenetically diverse reductive dehalogenase-homologous genes in deep subseafloor sedimentary metagenomes.</title>
        <authorList>
            <person name="Kawai M."/>
            <person name="Futagami T."/>
            <person name="Toyoda A."/>
            <person name="Takaki Y."/>
            <person name="Nishi S."/>
            <person name="Hori S."/>
            <person name="Arai W."/>
            <person name="Tsubouchi T."/>
            <person name="Morono Y."/>
            <person name="Uchiyama I."/>
            <person name="Ito T."/>
            <person name="Fujiyama A."/>
            <person name="Inagaki F."/>
            <person name="Takami H."/>
        </authorList>
    </citation>
    <scope>NUCLEOTIDE SEQUENCE</scope>
    <source>
        <strain evidence="2">Expedition CK06-06</strain>
    </source>
</reference>
<organism evidence="2">
    <name type="scientific">marine sediment metagenome</name>
    <dbReference type="NCBI Taxonomy" id="412755"/>
    <lineage>
        <taxon>unclassified sequences</taxon>
        <taxon>metagenomes</taxon>
        <taxon>ecological metagenomes</taxon>
    </lineage>
</organism>
<dbReference type="InterPro" id="IPR036280">
    <property type="entry name" value="Multihaem_cyt_sf"/>
</dbReference>
<feature type="domain" description="Doubled CXXCH motif" evidence="1">
    <location>
        <begin position="65"/>
        <end position="99"/>
    </location>
</feature>
<proteinExistence type="predicted"/>
<dbReference type="Pfam" id="PF09699">
    <property type="entry name" value="Paired_CXXCH_1"/>
    <property type="match status" value="1"/>
</dbReference>
<sequence>GATGGTNITGDALFGTDLSNDHPISFTYNDALAGTDGGLHTPSDTISGLAGGGFIAGDMLFSDNMECASCHDPHDAAGVTAMLLVSNVNSALCLTCHDK</sequence>
<dbReference type="EMBL" id="BARS01049048">
    <property type="protein sequence ID" value="GAG29227.1"/>
    <property type="molecule type" value="Genomic_DNA"/>
</dbReference>
<protein>
    <recommendedName>
        <fullName evidence="1">Doubled CXXCH motif domain-containing protein</fullName>
    </recommendedName>
</protein>
<dbReference type="InterPro" id="IPR010177">
    <property type="entry name" value="Paired_CXXCH_1"/>
</dbReference>
<name>X0X1A7_9ZZZZ</name>
<accession>X0X1A7</accession>
<gene>
    <name evidence="2" type="ORF">S01H1_73409</name>
</gene>
<dbReference type="AlphaFoldDB" id="X0X1A7"/>
<comment type="caution">
    <text evidence="2">The sequence shown here is derived from an EMBL/GenBank/DDBJ whole genome shotgun (WGS) entry which is preliminary data.</text>
</comment>
<dbReference type="NCBIfam" id="TIGR01905">
    <property type="entry name" value="paired_CXXCH_1"/>
    <property type="match status" value="1"/>
</dbReference>